<accession>A0AAD4N701</accession>
<dbReference type="EMBL" id="JAKKPZ010000007">
    <property type="protein sequence ID" value="KAI1719162.1"/>
    <property type="molecule type" value="Genomic_DNA"/>
</dbReference>
<evidence type="ECO:0000313" key="2">
    <source>
        <dbReference type="EMBL" id="KAI1719162.1"/>
    </source>
</evidence>
<keyword evidence="3" id="KW-1185">Reference proteome</keyword>
<dbReference type="Proteomes" id="UP001201812">
    <property type="component" value="Unassembled WGS sequence"/>
</dbReference>
<gene>
    <name evidence="2" type="ORF">DdX_06290</name>
</gene>
<proteinExistence type="predicted"/>
<protein>
    <submittedName>
        <fullName evidence="2">Uncharacterized protein</fullName>
    </submittedName>
</protein>
<feature type="region of interest" description="Disordered" evidence="1">
    <location>
        <begin position="197"/>
        <end position="229"/>
    </location>
</feature>
<feature type="compositionally biased region" description="Polar residues" evidence="1">
    <location>
        <begin position="214"/>
        <end position="229"/>
    </location>
</feature>
<evidence type="ECO:0000256" key="1">
    <source>
        <dbReference type="SAM" id="MobiDB-lite"/>
    </source>
</evidence>
<sequence>MKRRQKPFSIQQEYMKKPKPWKKLTSRLHSLAESSRNISKSNRFKESLLSIVRRVKCATASNALLKCNPFTWNQSSKMYLKYNDSWEKRNKQKRNSIGVTEFPFLRRNLETCVNTWHEYEEKLQDWAHYHRSNPVSHHYTKFKLKTERMDGAKNHPVGTGYYRRGYDVDNDIDNDLSVPSSFSLPTKSGTSNAYRNKAVESRKSSTFEARRTSMDTSAGRSSGVSNKSVSNMKKQLLKSFYTVYHIQKLYGGKKGSKEKVFSSVDELANSKIVEKSVEKPPRGGLRDKQYSPEEAAKLTQKTLIALERWRNSQGPVFLPDGKRAKRTRINSGRQFHNCADSESEEEPETGLDTWNRHVEQIENGEMHSTATHESLFNNDASFSHLSFESIQSMPAGIQSGRHSTNSHHDGPIITEVLSTDDEGDDSDNYMSCSETGGDQMFEHRRNSDNNRSNAQLNAQGKMANKFLSDQRMHPKVSHILKNAKAEHNVKRNSCNARICTSNADDKENQNEMTPLTKLTASLAQRTLESNLKAISTPALFGRLEKGSNNSHKNATLGSGPDNCCRARLFANSPSEMIKALNRQSVQSKARTTPAISPAYFTEQTIPLRRSPRLSHQ</sequence>
<reference evidence="2" key="1">
    <citation type="submission" date="2022-01" db="EMBL/GenBank/DDBJ databases">
        <title>Genome Sequence Resource for Two Populations of Ditylenchus destructor, the Migratory Endoparasitic Phytonematode.</title>
        <authorList>
            <person name="Zhang H."/>
            <person name="Lin R."/>
            <person name="Xie B."/>
        </authorList>
    </citation>
    <scope>NUCLEOTIDE SEQUENCE</scope>
    <source>
        <strain evidence="2">BazhouSP</strain>
    </source>
</reference>
<evidence type="ECO:0000313" key="3">
    <source>
        <dbReference type="Proteomes" id="UP001201812"/>
    </source>
</evidence>
<feature type="compositionally biased region" description="Basic and acidic residues" evidence="1">
    <location>
        <begin position="197"/>
        <end position="213"/>
    </location>
</feature>
<organism evidence="2 3">
    <name type="scientific">Ditylenchus destructor</name>
    <dbReference type="NCBI Taxonomy" id="166010"/>
    <lineage>
        <taxon>Eukaryota</taxon>
        <taxon>Metazoa</taxon>
        <taxon>Ecdysozoa</taxon>
        <taxon>Nematoda</taxon>
        <taxon>Chromadorea</taxon>
        <taxon>Rhabditida</taxon>
        <taxon>Tylenchina</taxon>
        <taxon>Tylenchomorpha</taxon>
        <taxon>Sphaerularioidea</taxon>
        <taxon>Anguinidae</taxon>
        <taxon>Anguininae</taxon>
        <taxon>Ditylenchus</taxon>
    </lineage>
</organism>
<comment type="caution">
    <text evidence="2">The sequence shown here is derived from an EMBL/GenBank/DDBJ whole genome shotgun (WGS) entry which is preliminary data.</text>
</comment>
<dbReference type="AlphaFoldDB" id="A0AAD4N701"/>
<name>A0AAD4N701_9BILA</name>